<comment type="catalytic activity">
    <reaction evidence="8">
        <text>adenosine 3',5'-bisphosphate + H2O = AMP + phosphate</text>
        <dbReference type="Rhea" id="RHEA:10040"/>
        <dbReference type="ChEBI" id="CHEBI:15377"/>
        <dbReference type="ChEBI" id="CHEBI:43474"/>
        <dbReference type="ChEBI" id="CHEBI:58343"/>
        <dbReference type="ChEBI" id="CHEBI:456215"/>
        <dbReference type="EC" id="3.1.3.7"/>
    </reaction>
    <physiologicalReaction direction="left-to-right" evidence="8">
        <dbReference type="Rhea" id="RHEA:10041"/>
    </physiologicalReaction>
</comment>
<keyword evidence="6 10" id="KW-0460">Magnesium</keyword>
<keyword evidence="4 10" id="KW-0479">Metal-binding</keyword>
<evidence type="ECO:0000256" key="3">
    <source>
        <dbReference type="ARBA" id="ARBA00012633"/>
    </source>
</evidence>
<keyword evidence="12" id="KW-1185">Reference proteome</keyword>
<dbReference type="InterPro" id="IPR020583">
    <property type="entry name" value="Inositol_monoP_metal-BS"/>
</dbReference>
<feature type="binding site" evidence="10">
    <location>
        <position position="272"/>
    </location>
    <ligand>
        <name>Mg(2+)</name>
        <dbReference type="ChEBI" id="CHEBI:18420"/>
        <label>1</label>
        <note>catalytic</note>
    </ligand>
</feature>
<comment type="catalytic activity">
    <reaction evidence="7">
        <text>adenosine 2',5'-bisphosphate + H2O = AMP + phosphate</text>
        <dbReference type="Rhea" id="RHEA:77643"/>
        <dbReference type="ChEBI" id="CHEBI:15377"/>
        <dbReference type="ChEBI" id="CHEBI:43474"/>
        <dbReference type="ChEBI" id="CHEBI:194156"/>
        <dbReference type="ChEBI" id="CHEBI:456215"/>
        <dbReference type="EC" id="3.1.3.7"/>
    </reaction>
    <physiologicalReaction direction="left-to-right" evidence="7">
        <dbReference type="Rhea" id="RHEA:77644"/>
    </physiologicalReaction>
</comment>
<dbReference type="Gene3D" id="3.30.540.10">
    <property type="entry name" value="Fructose-1,6-Bisphosphatase, subunit A, domain 1"/>
    <property type="match status" value="1"/>
</dbReference>
<feature type="binding site" evidence="10">
    <location>
        <position position="128"/>
    </location>
    <ligand>
        <name>Mg(2+)</name>
        <dbReference type="ChEBI" id="CHEBI:18420"/>
        <label>1</label>
        <note>catalytic</note>
    </ligand>
</feature>
<dbReference type="Proteomes" id="UP001210925">
    <property type="component" value="Unassembled WGS sequence"/>
</dbReference>
<comment type="caution">
    <text evidence="11">The sequence shown here is derived from an EMBL/GenBank/DDBJ whole genome shotgun (WGS) entry which is preliminary data.</text>
</comment>
<dbReference type="GO" id="GO:0046872">
    <property type="term" value="F:metal ion binding"/>
    <property type="evidence" value="ECO:0007669"/>
    <property type="project" value="UniProtKB-KW"/>
</dbReference>
<evidence type="ECO:0000313" key="12">
    <source>
        <dbReference type="Proteomes" id="UP001210925"/>
    </source>
</evidence>
<dbReference type="PROSITE" id="PS00630">
    <property type="entry name" value="IMP_2"/>
    <property type="match status" value="1"/>
</dbReference>
<reference evidence="11" key="1">
    <citation type="submission" date="2020-05" db="EMBL/GenBank/DDBJ databases">
        <title>Phylogenomic resolution of chytrid fungi.</title>
        <authorList>
            <person name="Stajich J.E."/>
            <person name="Amses K."/>
            <person name="Simmons R."/>
            <person name="Seto K."/>
            <person name="Myers J."/>
            <person name="Bonds A."/>
            <person name="Quandt C.A."/>
            <person name="Barry K."/>
            <person name="Liu P."/>
            <person name="Grigoriev I."/>
            <person name="Longcore J.E."/>
            <person name="James T.Y."/>
        </authorList>
    </citation>
    <scope>NUCLEOTIDE SEQUENCE</scope>
    <source>
        <strain evidence="11">PLAUS21</strain>
    </source>
</reference>
<keyword evidence="5" id="KW-0378">Hydrolase</keyword>
<dbReference type="NCBIfam" id="TIGR01330">
    <property type="entry name" value="bisphos_HAL2"/>
    <property type="match status" value="1"/>
</dbReference>
<comment type="catalytic activity">
    <reaction evidence="9">
        <text>3'-phosphoadenylyl sulfate + H2O = adenosine 5'-phosphosulfate + phosphate</text>
        <dbReference type="Rhea" id="RHEA:77639"/>
        <dbReference type="ChEBI" id="CHEBI:15377"/>
        <dbReference type="ChEBI" id="CHEBI:43474"/>
        <dbReference type="ChEBI" id="CHEBI:58243"/>
        <dbReference type="ChEBI" id="CHEBI:58339"/>
        <dbReference type="EC" id="3.1.3.7"/>
    </reaction>
    <physiologicalReaction direction="left-to-right" evidence="9">
        <dbReference type="Rhea" id="RHEA:77640"/>
    </physiologicalReaction>
</comment>
<dbReference type="AlphaFoldDB" id="A0AAD5Y926"/>
<dbReference type="GO" id="GO:0046854">
    <property type="term" value="P:phosphatidylinositol phosphate biosynthetic process"/>
    <property type="evidence" value="ECO:0007669"/>
    <property type="project" value="InterPro"/>
</dbReference>
<dbReference type="InterPro" id="IPR051090">
    <property type="entry name" value="Inositol_monoP_superfamily"/>
</dbReference>
<dbReference type="GO" id="GO:0000103">
    <property type="term" value="P:sulfate assimilation"/>
    <property type="evidence" value="ECO:0007669"/>
    <property type="project" value="TreeGrafter"/>
</dbReference>
<dbReference type="FunFam" id="3.40.190.80:FF:000003">
    <property type="entry name" value="PAP-specific phosphatase HAL2-like"/>
    <property type="match status" value="1"/>
</dbReference>
<comment type="cofactor">
    <cofactor evidence="1 10">
        <name>Mg(2+)</name>
        <dbReference type="ChEBI" id="CHEBI:18420"/>
    </cofactor>
</comment>
<gene>
    <name evidence="11" type="ORF">HK103_003333</name>
</gene>
<evidence type="ECO:0000256" key="6">
    <source>
        <dbReference type="ARBA" id="ARBA00022842"/>
    </source>
</evidence>
<dbReference type="PROSITE" id="PS00629">
    <property type="entry name" value="IMP_1"/>
    <property type="match status" value="1"/>
</dbReference>
<dbReference type="InterPro" id="IPR000760">
    <property type="entry name" value="Inositol_monophosphatase-like"/>
</dbReference>
<name>A0AAD5Y926_9FUNG</name>
<protein>
    <recommendedName>
        <fullName evidence="3">3'(2'),5'-bisphosphate nucleotidase</fullName>
        <ecNumber evidence="3">3.1.3.7</ecNumber>
    </recommendedName>
</protein>
<dbReference type="CDD" id="cd01517">
    <property type="entry name" value="PAP_phosphatase"/>
    <property type="match status" value="1"/>
</dbReference>
<evidence type="ECO:0000256" key="5">
    <source>
        <dbReference type="ARBA" id="ARBA00022801"/>
    </source>
</evidence>
<dbReference type="Pfam" id="PF00459">
    <property type="entry name" value="Inositol_P"/>
    <property type="match status" value="1"/>
</dbReference>
<dbReference type="PRINTS" id="PR00377">
    <property type="entry name" value="IMPHPHTASES"/>
</dbReference>
<proteinExistence type="inferred from homology"/>
<dbReference type="EMBL" id="JADGKB010000024">
    <property type="protein sequence ID" value="KAJ3258739.1"/>
    <property type="molecule type" value="Genomic_DNA"/>
</dbReference>
<accession>A0AAD5Y926</accession>
<sequence length="330" mass="36046">MLKLYAGERAKGIEAVIKASKLCQAVFNKLVKSQTLVKEDASPVTVADFGAQAVVNHIIHQAFPNDPIVGEEDSKDLRENQSLCDKVVELTNSVVETPLSTKQILDAIDLGNYKGGPQGRFWTLDPIDGTKGFLRGEQFAVCLSLIVNGEVKVAIQGCPNLPRNINDPNSQRGSLMVAVKHQGVFERSFEDSKETRVKVADAESPSDTSFCESVEAAHSNQSDTFKIAELLNIKNKPIRMDSQCKYAVIARGDAGIYLRIPTRADYQEKIWDHAGGSLMVSEAGGKVTDIDGKELDFSQGRTLKSNRGIIATNGKIHDQVLNAVKQVLHK</sequence>
<dbReference type="SUPFAM" id="SSF56655">
    <property type="entry name" value="Carbohydrate phosphatase"/>
    <property type="match status" value="1"/>
</dbReference>
<dbReference type="PANTHER" id="PTHR43200">
    <property type="entry name" value="PHOSPHATASE"/>
    <property type="match status" value="1"/>
</dbReference>
<feature type="binding site" evidence="10">
    <location>
        <position position="71"/>
    </location>
    <ligand>
        <name>Mg(2+)</name>
        <dbReference type="ChEBI" id="CHEBI:18420"/>
        <label>1</label>
        <note>catalytic</note>
    </ligand>
</feature>
<dbReference type="EC" id="3.1.3.7" evidence="3"/>
<evidence type="ECO:0000256" key="2">
    <source>
        <dbReference type="ARBA" id="ARBA00009759"/>
    </source>
</evidence>
<evidence type="ECO:0000256" key="10">
    <source>
        <dbReference type="PIRSR" id="PIRSR600760-2"/>
    </source>
</evidence>
<evidence type="ECO:0000256" key="1">
    <source>
        <dbReference type="ARBA" id="ARBA00001946"/>
    </source>
</evidence>
<comment type="similarity">
    <text evidence="2">Belongs to the inositol monophosphatase superfamily.</text>
</comment>
<dbReference type="PANTHER" id="PTHR43200:SF6">
    <property type="entry name" value="3'(2'),5'-BISPHOSPHATE NUCLEOTIDASE"/>
    <property type="match status" value="1"/>
</dbReference>
<feature type="binding site" evidence="10">
    <location>
        <position position="127"/>
    </location>
    <ligand>
        <name>Mg(2+)</name>
        <dbReference type="ChEBI" id="CHEBI:18420"/>
        <label>1</label>
        <note>catalytic</note>
    </ligand>
</feature>
<evidence type="ECO:0000313" key="11">
    <source>
        <dbReference type="EMBL" id="KAJ3258739.1"/>
    </source>
</evidence>
<evidence type="ECO:0000256" key="7">
    <source>
        <dbReference type="ARBA" id="ARBA00044466"/>
    </source>
</evidence>
<dbReference type="Gene3D" id="3.40.190.80">
    <property type="match status" value="1"/>
</dbReference>
<organism evidence="11 12">
    <name type="scientific">Boothiomyces macroporosus</name>
    <dbReference type="NCBI Taxonomy" id="261099"/>
    <lineage>
        <taxon>Eukaryota</taxon>
        <taxon>Fungi</taxon>
        <taxon>Fungi incertae sedis</taxon>
        <taxon>Chytridiomycota</taxon>
        <taxon>Chytridiomycota incertae sedis</taxon>
        <taxon>Chytridiomycetes</taxon>
        <taxon>Rhizophydiales</taxon>
        <taxon>Terramycetaceae</taxon>
        <taxon>Boothiomyces</taxon>
    </lineage>
</organism>
<evidence type="ECO:0000256" key="4">
    <source>
        <dbReference type="ARBA" id="ARBA00022723"/>
    </source>
</evidence>
<evidence type="ECO:0000256" key="9">
    <source>
        <dbReference type="ARBA" id="ARBA00044484"/>
    </source>
</evidence>
<feature type="binding site" evidence="10">
    <location>
        <position position="125"/>
    </location>
    <ligand>
        <name>Mg(2+)</name>
        <dbReference type="ChEBI" id="CHEBI:18420"/>
        <label>1</label>
        <note>catalytic</note>
    </ligand>
</feature>
<dbReference type="InterPro" id="IPR006239">
    <property type="entry name" value="DPNP"/>
</dbReference>
<dbReference type="InterPro" id="IPR020550">
    <property type="entry name" value="Inositol_monophosphatase_CS"/>
</dbReference>
<evidence type="ECO:0000256" key="8">
    <source>
        <dbReference type="ARBA" id="ARBA00044479"/>
    </source>
</evidence>
<dbReference type="GO" id="GO:0008441">
    <property type="term" value="F:3'(2'),5'-bisphosphate nucleotidase activity"/>
    <property type="evidence" value="ECO:0007669"/>
    <property type="project" value="UniProtKB-EC"/>
</dbReference>